<keyword evidence="6 9" id="KW-0378">Hydrolase</keyword>
<comment type="caution">
    <text evidence="10">The sequence shown here is derived from an EMBL/GenBank/DDBJ whole genome shotgun (WGS) entry which is preliminary data.</text>
</comment>
<evidence type="ECO:0000256" key="8">
    <source>
        <dbReference type="ARBA" id="ARBA00023118"/>
    </source>
</evidence>
<keyword evidence="11" id="KW-1185">Reference proteome</keyword>
<evidence type="ECO:0000256" key="6">
    <source>
        <dbReference type="ARBA" id="ARBA00022801"/>
    </source>
</evidence>
<protein>
    <recommendedName>
        <fullName evidence="9">CRISPR-associated endoribonuclease Cas2</fullName>
        <ecNumber evidence="9">3.1.-.-</ecNumber>
    </recommendedName>
</protein>
<evidence type="ECO:0000313" key="11">
    <source>
        <dbReference type="Proteomes" id="UP000252254"/>
    </source>
</evidence>
<organism evidence="10 11">
    <name type="scientific">Paraliobacillus ryukyuensis</name>
    <dbReference type="NCBI Taxonomy" id="200904"/>
    <lineage>
        <taxon>Bacteria</taxon>
        <taxon>Bacillati</taxon>
        <taxon>Bacillota</taxon>
        <taxon>Bacilli</taxon>
        <taxon>Bacillales</taxon>
        <taxon>Bacillaceae</taxon>
        <taxon>Paraliobacillus</taxon>
    </lineage>
</organism>
<dbReference type="OrthoDB" id="9791737at2"/>
<dbReference type="GO" id="GO:0051607">
    <property type="term" value="P:defense response to virus"/>
    <property type="evidence" value="ECO:0007669"/>
    <property type="project" value="UniProtKB-UniRule"/>
</dbReference>
<evidence type="ECO:0000256" key="2">
    <source>
        <dbReference type="ARBA" id="ARBA00009959"/>
    </source>
</evidence>
<comment type="subunit">
    <text evidence="9">Homodimer, forms a heterotetramer with a Cas1 homodimer.</text>
</comment>
<dbReference type="InterPro" id="IPR021127">
    <property type="entry name" value="CRISPR_associated_Cas2"/>
</dbReference>
<dbReference type="EC" id="3.1.-.-" evidence="9"/>
<keyword evidence="3 9" id="KW-0540">Nuclease</keyword>
<dbReference type="EMBL" id="QNRI01000008">
    <property type="protein sequence ID" value="RBO95392.1"/>
    <property type="molecule type" value="Genomic_DNA"/>
</dbReference>
<reference evidence="10 11" key="1">
    <citation type="submission" date="2018-06" db="EMBL/GenBank/DDBJ databases">
        <title>Genomic Encyclopedia of Type Strains, Phase IV (KMG-IV): sequencing the most valuable type-strain genomes for metagenomic binning, comparative biology and taxonomic classification.</title>
        <authorList>
            <person name="Goeker M."/>
        </authorList>
    </citation>
    <scope>NUCLEOTIDE SEQUENCE [LARGE SCALE GENOMIC DNA]</scope>
    <source>
        <strain evidence="10 11">DSM 15140</strain>
    </source>
</reference>
<dbReference type="HAMAP" id="MF_01471">
    <property type="entry name" value="Cas2"/>
    <property type="match status" value="1"/>
</dbReference>
<keyword evidence="5 9" id="KW-0255">Endonuclease</keyword>
<dbReference type="InterPro" id="IPR019199">
    <property type="entry name" value="Virulence_VapD/CRISPR_Cas2"/>
</dbReference>
<evidence type="ECO:0000256" key="3">
    <source>
        <dbReference type="ARBA" id="ARBA00022722"/>
    </source>
</evidence>
<proteinExistence type="inferred from homology"/>
<dbReference type="AlphaFoldDB" id="A0A366DZ94"/>
<comment type="similarity">
    <text evidence="2 9">Belongs to the CRISPR-associated endoribonuclease Cas2 protein family.</text>
</comment>
<gene>
    <name evidence="9" type="primary">cas2</name>
    <name evidence="10" type="ORF">DES48_108103</name>
</gene>
<comment type="cofactor">
    <cofactor evidence="1">
        <name>Mg(2+)</name>
        <dbReference type="ChEBI" id="CHEBI:18420"/>
    </cofactor>
</comment>
<dbReference type="STRING" id="200904.GCA_900168775_02875"/>
<dbReference type="NCBIfam" id="TIGR01573">
    <property type="entry name" value="cas2"/>
    <property type="match status" value="1"/>
</dbReference>
<evidence type="ECO:0000256" key="9">
    <source>
        <dbReference type="HAMAP-Rule" id="MF_01471"/>
    </source>
</evidence>
<dbReference type="GO" id="GO:0016787">
    <property type="term" value="F:hydrolase activity"/>
    <property type="evidence" value="ECO:0007669"/>
    <property type="project" value="UniProtKB-KW"/>
</dbReference>
<name>A0A366DZ94_9BACI</name>
<keyword evidence="7" id="KW-0460">Magnesium</keyword>
<dbReference type="Proteomes" id="UP000252254">
    <property type="component" value="Unassembled WGS sequence"/>
</dbReference>
<dbReference type="Pfam" id="PF09827">
    <property type="entry name" value="CRISPR_Cas2"/>
    <property type="match status" value="1"/>
</dbReference>
<evidence type="ECO:0000256" key="1">
    <source>
        <dbReference type="ARBA" id="ARBA00001946"/>
    </source>
</evidence>
<sequence>MFDLPVETKTQRRTYSKFRKELIRHGFLMMQYSIYVKSCLNKEAAEGTVNLVKRFLPRDGHVRSIIITEKQFEKMNILVGEEDRNISILGDNRTIEF</sequence>
<dbReference type="GO" id="GO:0043571">
    <property type="term" value="P:maintenance of CRISPR repeat elements"/>
    <property type="evidence" value="ECO:0007669"/>
    <property type="project" value="UniProtKB-UniRule"/>
</dbReference>
<keyword evidence="4" id="KW-0479">Metal-binding</keyword>
<dbReference type="GO" id="GO:0046872">
    <property type="term" value="F:metal ion binding"/>
    <property type="evidence" value="ECO:0007669"/>
    <property type="project" value="UniProtKB-KW"/>
</dbReference>
<dbReference type="SUPFAM" id="SSF143430">
    <property type="entry name" value="TTP0101/SSO1404-like"/>
    <property type="match status" value="1"/>
</dbReference>
<dbReference type="RefSeq" id="WP_113869405.1">
    <property type="nucleotide sequence ID" value="NZ_BAABQN010000015.1"/>
</dbReference>
<evidence type="ECO:0000256" key="5">
    <source>
        <dbReference type="ARBA" id="ARBA00022759"/>
    </source>
</evidence>
<dbReference type="GO" id="GO:0004521">
    <property type="term" value="F:RNA endonuclease activity"/>
    <property type="evidence" value="ECO:0007669"/>
    <property type="project" value="InterPro"/>
</dbReference>
<evidence type="ECO:0000256" key="7">
    <source>
        <dbReference type="ARBA" id="ARBA00022842"/>
    </source>
</evidence>
<comment type="function">
    <text evidence="9">CRISPR (clustered regularly interspaced short palindromic repeat), is an adaptive immune system that provides protection against mobile genetic elements (viruses, transposable elements and conjugative plasmids). CRISPR clusters contain sequences complementary to antecedent mobile elements and target invading nucleic acids. CRISPR clusters are transcribed and processed into CRISPR RNA (crRNA). Functions as a ssRNA-specific endoribonuclease. Involved in the integration of spacer DNA into the CRISPR cassette.</text>
</comment>
<keyword evidence="8 9" id="KW-0051">Antiviral defense</keyword>
<comment type="caution">
    <text evidence="9">Lacks conserved residue(s) required for the propagation of feature annotation.</text>
</comment>
<evidence type="ECO:0000313" key="10">
    <source>
        <dbReference type="EMBL" id="RBO95392.1"/>
    </source>
</evidence>
<evidence type="ECO:0000256" key="4">
    <source>
        <dbReference type="ARBA" id="ARBA00022723"/>
    </source>
</evidence>
<accession>A0A366DZ94</accession>